<evidence type="ECO:0000256" key="3">
    <source>
        <dbReference type="ARBA" id="ARBA00022942"/>
    </source>
</evidence>
<organism evidence="5 6">
    <name type="scientific">Cryomyces antarcticus</name>
    <dbReference type="NCBI Taxonomy" id="329879"/>
    <lineage>
        <taxon>Eukaryota</taxon>
        <taxon>Fungi</taxon>
        <taxon>Dikarya</taxon>
        <taxon>Ascomycota</taxon>
        <taxon>Pezizomycotina</taxon>
        <taxon>Dothideomycetes</taxon>
        <taxon>Dothideomycetes incertae sedis</taxon>
        <taxon>Cryomyces</taxon>
    </lineage>
</organism>
<accession>A0ABR0LV92</accession>
<name>A0ABR0LV92_9PEZI</name>
<comment type="caution">
    <text evidence="5">The sequence shown here is derived from an EMBL/GenBank/DDBJ whole genome shotgun (WGS) entry which is preliminary data.</text>
</comment>
<dbReference type="GO" id="GO:0016787">
    <property type="term" value="F:hydrolase activity"/>
    <property type="evidence" value="ECO:0007669"/>
    <property type="project" value="UniProtKB-KW"/>
</dbReference>
<proteinExistence type="predicted"/>
<dbReference type="Gene3D" id="3.60.20.10">
    <property type="entry name" value="Glutamine Phosphoribosylpyrophosphate, subunit 1, domain 1"/>
    <property type="match status" value="1"/>
</dbReference>
<dbReference type="GO" id="GO:0000502">
    <property type="term" value="C:proteasome complex"/>
    <property type="evidence" value="ECO:0007669"/>
    <property type="project" value="UniProtKB-KW"/>
</dbReference>
<comment type="subcellular location">
    <subcellularLocation>
        <location evidence="1">Nucleus</location>
    </subcellularLocation>
</comment>
<evidence type="ECO:0000256" key="1">
    <source>
        <dbReference type="ARBA" id="ARBA00004123"/>
    </source>
</evidence>
<evidence type="ECO:0000256" key="4">
    <source>
        <dbReference type="SAM" id="MobiDB-lite"/>
    </source>
</evidence>
<dbReference type="PANTHER" id="PTHR32194">
    <property type="entry name" value="METALLOPROTEASE TLDD"/>
    <property type="match status" value="1"/>
</dbReference>
<feature type="non-terminal residue" evidence="5">
    <location>
        <position position="83"/>
    </location>
</feature>
<dbReference type="Proteomes" id="UP001357485">
    <property type="component" value="Unassembled WGS sequence"/>
</dbReference>
<evidence type="ECO:0000256" key="2">
    <source>
        <dbReference type="ARBA" id="ARBA00022490"/>
    </source>
</evidence>
<feature type="region of interest" description="Disordered" evidence="4">
    <location>
        <begin position="1"/>
        <end position="21"/>
    </location>
</feature>
<dbReference type="EC" id="3.4.25.1" evidence="5"/>
<keyword evidence="6" id="KW-1185">Reference proteome</keyword>
<keyword evidence="5" id="KW-0378">Hydrolase</keyword>
<evidence type="ECO:0000313" key="5">
    <source>
        <dbReference type="EMBL" id="KAK5241487.1"/>
    </source>
</evidence>
<dbReference type="InterPro" id="IPR001353">
    <property type="entry name" value="Proteasome_sua/b"/>
</dbReference>
<dbReference type="SUPFAM" id="SSF56235">
    <property type="entry name" value="N-terminal nucleophile aminohydrolases (Ntn hydrolases)"/>
    <property type="match status" value="1"/>
</dbReference>
<protein>
    <submittedName>
        <fullName evidence="5">Proteasome subunit beta type-6</fullName>
        <ecNumber evidence="5">3.4.25.1</ecNumber>
    </submittedName>
</protein>
<dbReference type="InterPro" id="IPR029055">
    <property type="entry name" value="Ntn_hydrolases_N"/>
</dbReference>
<keyword evidence="3 5" id="KW-0647">Proteasome</keyword>
<keyword evidence="2" id="KW-0963">Cytoplasm</keyword>
<evidence type="ECO:0000313" key="6">
    <source>
        <dbReference type="Proteomes" id="UP001357485"/>
    </source>
</evidence>
<dbReference type="EMBL" id="JAVRRA010010622">
    <property type="protein sequence ID" value="KAK5241487.1"/>
    <property type="molecule type" value="Genomic_DNA"/>
</dbReference>
<dbReference type="Pfam" id="PF00227">
    <property type="entry name" value="Proteasome"/>
    <property type="match status" value="1"/>
</dbReference>
<gene>
    <name evidence="5" type="primary">PRE7_2</name>
    <name evidence="5" type="ORF">LTR16_009334</name>
</gene>
<dbReference type="InterPro" id="IPR023333">
    <property type="entry name" value="Proteasome_suB-type"/>
</dbReference>
<reference evidence="5 6" key="1">
    <citation type="submission" date="2023-08" db="EMBL/GenBank/DDBJ databases">
        <title>Black Yeasts Isolated from many extreme environments.</title>
        <authorList>
            <person name="Coleine C."/>
            <person name="Stajich J.E."/>
            <person name="Selbmann L."/>
        </authorList>
    </citation>
    <scope>NUCLEOTIDE SEQUENCE [LARGE SCALE GENOMIC DNA]</scope>
    <source>
        <strain evidence="5 6">CCFEE 536</strain>
    </source>
</reference>
<dbReference type="PANTHER" id="PTHR32194:SF2">
    <property type="entry name" value="PROTEASOME SUBUNIT BETA TYPE-1"/>
    <property type="match status" value="1"/>
</dbReference>
<sequence>MGSVFAAAPLDNGLSYSSRAPNAAASDIREHSFYPYTDNGGSTLGISGADFTILAGDTRSTSGYNINTRYAPKLFKIGGEGPE</sequence>